<keyword evidence="9" id="KW-1185">Reference proteome</keyword>
<name>A0A8B7BKC9_PHODC</name>
<evidence type="ECO:0000313" key="9">
    <source>
        <dbReference type="Proteomes" id="UP000228380"/>
    </source>
</evidence>
<keyword evidence="1" id="KW-0479">Metal-binding</keyword>
<gene>
    <name evidence="10" type="primary">LOC103699057</name>
</gene>
<dbReference type="InterPro" id="IPR028871">
    <property type="entry name" value="BlueCu_1_BS"/>
</dbReference>
<evidence type="ECO:0000256" key="4">
    <source>
        <dbReference type="ARBA" id="ARBA00023180"/>
    </source>
</evidence>
<keyword evidence="3" id="KW-1015">Disulfide bond</keyword>
<feature type="domain" description="Phytocyanin" evidence="8">
    <location>
        <begin position="32"/>
        <end position="135"/>
    </location>
</feature>
<feature type="signal peptide" evidence="7">
    <location>
        <begin position="1"/>
        <end position="26"/>
    </location>
</feature>
<reference evidence="9" key="1">
    <citation type="journal article" date="2019" name="Nat. Commun.">
        <title>Genome-wide association mapping of date palm fruit traits.</title>
        <authorList>
            <person name="Hazzouri K.M."/>
            <person name="Gros-Balthazard M."/>
            <person name="Flowers J.M."/>
            <person name="Copetti D."/>
            <person name="Lemansour A."/>
            <person name="Lebrun M."/>
            <person name="Masmoudi K."/>
            <person name="Ferrand S."/>
            <person name="Dhar M.I."/>
            <person name="Fresquez Z.A."/>
            <person name="Rosas U."/>
            <person name="Zhang J."/>
            <person name="Talag J."/>
            <person name="Lee S."/>
            <person name="Kudrna D."/>
            <person name="Powell R.F."/>
            <person name="Leitch I.J."/>
            <person name="Krueger R.R."/>
            <person name="Wing R.A."/>
            <person name="Amiri K.M.A."/>
            <person name="Purugganan M.D."/>
        </authorList>
    </citation>
    <scope>NUCLEOTIDE SEQUENCE [LARGE SCALE GENOMIC DNA]</scope>
    <source>
        <strain evidence="9">cv. Khalas</strain>
    </source>
</reference>
<dbReference type="SUPFAM" id="SSF49503">
    <property type="entry name" value="Cupredoxins"/>
    <property type="match status" value="1"/>
</dbReference>
<evidence type="ECO:0000256" key="2">
    <source>
        <dbReference type="ARBA" id="ARBA00023008"/>
    </source>
</evidence>
<evidence type="ECO:0000256" key="3">
    <source>
        <dbReference type="ARBA" id="ARBA00023157"/>
    </source>
</evidence>
<dbReference type="InterPro" id="IPR039391">
    <property type="entry name" value="Phytocyanin-like"/>
</dbReference>
<dbReference type="CDD" id="cd13920">
    <property type="entry name" value="Stellacyanin"/>
    <property type="match status" value="1"/>
</dbReference>
<evidence type="ECO:0000256" key="6">
    <source>
        <dbReference type="SAM" id="Phobius"/>
    </source>
</evidence>
<dbReference type="PANTHER" id="PTHR33021:SF488">
    <property type="entry name" value="PHYTOCYANIN DOMAIN-CONTAINING PROTEIN"/>
    <property type="match status" value="1"/>
</dbReference>
<feature type="transmembrane region" description="Helical" evidence="6">
    <location>
        <begin position="167"/>
        <end position="187"/>
    </location>
</feature>
<dbReference type="PROSITE" id="PS51485">
    <property type="entry name" value="PHYTOCYANIN"/>
    <property type="match status" value="1"/>
</dbReference>
<dbReference type="KEGG" id="pda:103699057"/>
<feature type="region of interest" description="Disordered" evidence="5">
    <location>
        <begin position="134"/>
        <end position="158"/>
    </location>
</feature>
<evidence type="ECO:0000259" key="8">
    <source>
        <dbReference type="PROSITE" id="PS51485"/>
    </source>
</evidence>
<feature type="compositionally biased region" description="Low complexity" evidence="5">
    <location>
        <begin position="134"/>
        <end position="148"/>
    </location>
</feature>
<keyword evidence="6" id="KW-1133">Transmembrane helix</keyword>
<dbReference type="Pfam" id="PF02298">
    <property type="entry name" value="Cu_bind_like"/>
    <property type="match status" value="1"/>
</dbReference>
<keyword evidence="2" id="KW-0186">Copper</keyword>
<dbReference type="GO" id="GO:0005886">
    <property type="term" value="C:plasma membrane"/>
    <property type="evidence" value="ECO:0007669"/>
    <property type="project" value="TreeGrafter"/>
</dbReference>
<dbReference type="OrthoDB" id="1933492at2759"/>
<proteinExistence type="predicted"/>
<dbReference type="PROSITE" id="PS00196">
    <property type="entry name" value="COPPER_BLUE"/>
    <property type="match status" value="1"/>
</dbReference>
<evidence type="ECO:0000313" key="10">
    <source>
        <dbReference type="RefSeq" id="XP_008779321.1"/>
    </source>
</evidence>
<feature type="chain" id="PRO_5034099959" evidence="7">
    <location>
        <begin position="27"/>
        <end position="188"/>
    </location>
</feature>
<organism evidence="9 10">
    <name type="scientific">Phoenix dactylifera</name>
    <name type="common">Date palm</name>
    <dbReference type="NCBI Taxonomy" id="42345"/>
    <lineage>
        <taxon>Eukaryota</taxon>
        <taxon>Viridiplantae</taxon>
        <taxon>Streptophyta</taxon>
        <taxon>Embryophyta</taxon>
        <taxon>Tracheophyta</taxon>
        <taxon>Spermatophyta</taxon>
        <taxon>Magnoliopsida</taxon>
        <taxon>Liliopsida</taxon>
        <taxon>Arecaceae</taxon>
        <taxon>Coryphoideae</taxon>
        <taxon>Phoeniceae</taxon>
        <taxon>Phoenix</taxon>
    </lineage>
</organism>
<evidence type="ECO:0000256" key="7">
    <source>
        <dbReference type="SAM" id="SignalP"/>
    </source>
</evidence>
<accession>A0A8B7BKC9</accession>
<keyword evidence="6" id="KW-0472">Membrane</keyword>
<evidence type="ECO:0000256" key="5">
    <source>
        <dbReference type="SAM" id="MobiDB-lite"/>
    </source>
</evidence>
<dbReference type="InterPro" id="IPR008972">
    <property type="entry name" value="Cupredoxin"/>
</dbReference>
<protein>
    <submittedName>
        <fullName evidence="10">Stellacyanin-like</fullName>
    </submittedName>
</protein>
<dbReference type="Gene3D" id="2.60.40.420">
    <property type="entry name" value="Cupredoxins - blue copper proteins"/>
    <property type="match status" value="1"/>
</dbReference>
<dbReference type="PANTHER" id="PTHR33021">
    <property type="entry name" value="BLUE COPPER PROTEIN"/>
    <property type="match status" value="1"/>
</dbReference>
<dbReference type="RefSeq" id="XP_008779321.1">
    <property type="nucleotide sequence ID" value="XM_008781099.4"/>
</dbReference>
<sequence>MGSGKRGKVSWSVAGLMVALVAASLALEAAAATHVVGGSTGWIVPPNSSFYSDWASTQTFAVGDTLVFNFQTGSHTVDKVTKSGYDDCSTSNLIGSAITTGPASVSLTTAGDHYFICGIPGHCSAGQKLSVTVASSPTGASPPTSAAGPSPPGTGGSSAATSLLPGFRTAATFSLATALVFAASFFLL</sequence>
<keyword evidence="4" id="KW-0325">Glycoprotein</keyword>
<dbReference type="FunFam" id="2.60.40.420:FF:000034">
    <property type="entry name" value="Cupredoxin superfamily protein"/>
    <property type="match status" value="1"/>
</dbReference>
<dbReference type="Proteomes" id="UP000228380">
    <property type="component" value="Chromosome 9"/>
</dbReference>
<keyword evidence="6" id="KW-0812">Transmembrane</keyword>
<dbReference type="GO" id="GO:0009055">
    <property type="term" value="F:electron transfer activity"/>
    <property type="evidence" value="ECO:0007669"/>
    <property type="project" value="InterPro"/>
</dbReference>
<dbReference type="AlphaFoldDB" id="A0A8B7BKC9"/>
<dbReference type="InterPro" id="IPR003245">
    <property type="entry name" value="Phytocyanin_dom"/>
</dbReference>
<evidence type="ECO:0000256" key="1">
    <source>
        <dbReference type="ARBA" id="ARBA00022723"/>
    </source>
</evidence>
<keyword evidence="7" id="KW-0732">Signal</keyword>
<dbReference type="GeneID" id="103699057"/>
<reference evidence="10" key="2">
    <citation type="submission" date="2025-08" db="UniProtKB">
        <authorList>
            <consortium name="RefSeq"/>
        </authorList>
    </citation>
    <scope>IDENTIFICATION</scope>
    <source>
        <tissue evidence="10">Young leaves</tissue>
    </source>
</reference>
<dbReference type="GO" id="GO:0046872">
    <property type="term" value="F:metal ion binding"/>
    <property type="evidence" value="ECO:0007669"/>
    <property type="project" value="UniProtKB-KW"/>
</dbReference>